<protein>
    <submittedName>
        <fullName evidence="1">Uncharacterized protein</fullName>
    </submittedName>
</protein>
<dbReference type="Proteomes" id="UP000831701">
    <property type="component" value="Chromosome 23"/>
</dbReference>
<organism evidence="1 2">
    <name type="scientific">Scortum barcoo</name>
    <name type="common">barcoo grunter</name>
    <dbReference type="NCBI Taxonomy" id="214431"/>
    <lineage>
        <taxon>Eukaryota</taxon>
        <taxon>Metazoa</taxon>
        <taxon>Chordata</taxon>
        <taxon>Craniata</taxon>
        <taxon>Vertebrata</taxon>
        <taxon>Euteleostomi</taxon>
        <taxon>Actinopterygii</taxon>
        <taxon>Neopterygii</taxon>
        <taxon>Teleostei</taxon>
        <taxon>Neoteleostei</taxon>
        <taxon>Acanthomorphata</taxon>
        <taxon>Eupercaria</taxon>
        <taxon>Centrarchiformes</taxon>
        <taxon>Terapontoidei</taxon>
        <taxon>Terapontidae</taxon>
        <taxon>Scortum</taxon>
    </lineage>
</organism>
<proteinExistence type="predicted"/>
<accession>A0ACB8VD32</accession>
<evidence type="ECO:0000313" key="1">
    <source>
        <dbReference type="EMBL" id="KAI3353531.1"/>
    </source>
</evidence>
<reference evidence="1" key="1">
    <citation type="submission" date="2022-04" db="EMBL/GenBank/DDBJ databases">
        <title>Jade perch genome.</title>
        <authorList>
            <person name="Chao B."/>
        </authorList>
    </citation>
    <scope>NUCLEOTIDE SEQUENCE</scope>
    <source>
        <strain evidence="1">CB-2022</strain>
    </source>
</reference>
<gene>
    <name evidence="1" type="ORF">L3Q82_020051</name>
</gene>
<sequence>MLFLSSDCCPVNLLGRDLMLFLGISLISTPDGLQVVRNMPAHMSFVQYSSSIPLHVYEWKFPLSLATDMLNMAHAIMPEYAQFVSPEQLHCTAYGSQGPDPECDKRILCRSEGFPSLLCRSVISVTLSSAQQHVFLVENSPTLPCLSLLLKNGKTLGPFTLKCTSISDWEPTGDTKILYSPSTGIYKRPLLTFMHSDLYTWPCKQQYPLKQEAIDGITPVFNSLLQAGIVIVPCNDSPVHTPIFPVKKVRDEGAPTEWRPTLYNEALRDSLAPLVLSPVFSHSQGCLTPLNLSHRQLIERDGCMTSVLLQTHGDKLRPVAYFSAKLDPVAAGHPRCLRAVAAAEKALLASRDIVGYAHVTLLVPSCASDNRWQLLCLLLPPSPCTPCNPGDFVVVKDFRRKHWQAKRWHGPFQILLTTHTAVKVAERATWVHMPATEKGYQHLQNHQPLINTNTPLTS</sequence>
<keyword evidence="2" id="KW-1185">Reference proteome</keyword>
<comment type="caution">
    <text evidence="1">The sequence shown here is derived from an EMBL/GenBank/DDBJ whole genome shotgun (WGS) entry which is preliminary data.</text>
</comment>
<feature type="non-terminal residue" evidence="1">
    <location>
        <position position="458"/>
    </location>
</feature>
<evidence type="ECO:0000313" key="2">
    <source>
        <dbReference type="Proteomes" id="UP000831701"/>
    </source>
</evidence>
<dbReference type="EMBL" id="CM041553">
    <property type="protein sequence ID" value="KAI3353531.1"/>
    <property type="molecule type" value="Genomic_DNA"/>
</dbReference>
<name>A0ACB8VD32_9TELE</name>